<feature type="region of interest" description="Disordered" evidence="23">
    <location>
        <begin position="1974"/>
        <end position="1996"/>
    </location>
</feature>
<keyword evidence="10" id="KW-0677">Repeat</keyword>
<keyword evidence="5" id="KW-0963">Cytoplasm</keyword>
<feature type="coiled-coil region" evidence="22">
    <location>
        <begin position="1476"/>
        <end position="1506"/>
    </location>
</feature>
<evidence type="ECO:0000256" key="11">
    <source>
        <dbReference type="ARBA" id="ARBA00022837"/>
    </source>
</evidence>
<keyword evidence="13 24" id="KW-1133">Transmembrane helix</keyword>
<feature type="region of interest" description="Disordered" evidence="23">
    <location>
        <begin position="1115"/>
        <end position="1135"/>
    </location>
</feature>
<dbReference type="PANTHER" id="PTHR10037">
    <property type="entry name" value="VOLTAGE-GATED CATION CHANNEL CALCIUM AND SODIUM"/>
    <property type="match status" value="1"/>
</dbReference>
<dbReference type="FunFam" id="1.20.120.350:FF:000007">
    <property type="entry name" value="Voltage-dependent T-type calcium channel subunit alpha"/>
    <property type="match status" value="1"/>
</dbReference>
<feature type="compositionally biased region" description="Polar residues" evidence="23">
    <location>
        <begin position="2131"/>
        <end position="2142"/>
    </location>
</feature>
<evidence type="ECO:0000259" key="25">
    <source>
        <dbReference type="Pfam" id="PF00520"/>
    </source>
</evidence>
<feature type="transmembrane region" description="Helical" evidence="24">
    <location>
        <begin position="684"/>
        <end position="702"/>
    </location>
</feature>
<feature type="transmembrane region" description="Helical" evidence="24">
    <location>
        <begin position="1446"/>
        <end position="1470"/>
    </location>
</feature>
<keyword evidence="15 24" id="KW-0472">Membrane</keyword>
<accession>A0A8C0IG09</accession>
<keyword evidence="6" id="KW-0597">Phosphoprotein</keyword>
<comment type="catalytic activity">
    <reaction evidence="18">
        <text>Ca(2+)(in) = Ca(2+)(out)</text>
        <dbReference type="Rhea" id="RHEA:29671"/>
        <dbReference type="ChEBI" id="CHEBI:29108"/>
    </reaction>
</comment>
<dbReference type="Pfam" id="PF00520">
    <property type="entry name" value="Ion_trans"/>
    <property type="match status" value="4"/>
</dbReference>
<feature type="region of interest" description="Disordered" evidence="23">
    <location>
        <begin position="403"/>
        <end position="490"/>
    </location>
</feature>
<evidence type="ECO:0000256" key="4">
    <source>
        <dbReference type="ARBA" id="ARBA00022475"/>
    </source>
</evidence>
<keyword evidence="4" id="KW-1003">Cell membrane</keyword>
<keyword evidence="27" id="KW-1185">Reference proteome</keyword>
<feature type="transmembrane region" description="Helical" evidence="24">
    <location>
        <begin position="881"/>
        <end position="904"/>
    </location>
</feature>
<evidence type="ECO:0000256" key="17">
    <source>
        <dbReference type="ARBA" id="ARBA00023303"/>
    </source>
</evidence>
<dbReference type="Proteomes" id="UP000694567">
    <property type="component" value="Unplaced"/>
</dbReference>
<dbReference type="GO" id="GO:0001518">
    <property type="term" value="C:voltage-gated sodium channel complex"/>
    <property type="evidence" value="ECO:0007669"/>
    <property type="project" value="TreeGrafter"/>
</dbReference>
<dbReference type="InterPro" id="IPR005445">
    <property type="entry name" value="VDCC_T_a1"/>
</dbReference>
<feature type="domain" description="Ion transport" evidence="25">
    <location>
        <begin position="1543"/>
        <end position="1793"/>
    </location>
</feature>
<dbReference type="SUPFAM" id="SSF81324">
    <property type="entry name" value="Voltage-gated potassium channels"/>
    <property type="match status" value="4"/>
</dbReference>
<keyword evidence="3" id="KW-0813">Transport</keyword>
<dbReference type="GO" id="GO:0070509">
    <property type="term" value="P:calcium ion import"/>
    <property type="evidence" value="ECO:0007669"/>
    <property type="project" value="TreeGrafter"/>
</dbReference>
<feature type="domain" description="Ion transport" evidence="25">
    <location>
        <begin position="1208"/>
        <end position="1480"/>
    </location>
</feature>
<keyword evidence="8" id="KW-0107">Calcium channel</keyword>
<feature type="compositionally biased region" description="Basic and acidic residues" evidence="23">
    <location>
        <begin position="1974"/>
        <end position="1985"/>
    </location>
</feature>
<feature type="transmembrane region" description="Helical" evidence="24">
    <location>
        <begin position="1345"/>
        <end position="1367"/>
    </location>
</feature>
<dbReference type="PRINTS" id="PR01629">
    <property type="entry name" value="TVDCCALPHA1"/>
</dbReference>
<dbReference type="InterPro" id="IPR005821">
    <property type="entry name" value="Ion_trans_dom"/>
</dbReference>
<evidence type="ECO:0000256" key="7">
    <source>
        <dbReference type="ARBA" id="ARBA00022568"/>
    </source>
</evidence>
<reference evidence="26" key="1">
    <citation type="submission" date="2025-08" db="UniProtKB">
        <authorList>
            <consortium name="Ensembl"/>
        </authorList>
    </citation>
    <scope>IDENTIFICATION</scope>
</reference>
<evidence type="ECO:0000256" key="2">
    <source>
        <dbReference type="ARBA" id="ARBA00004651"/>
    </source>
</evidence>
<feature type="transmembrane region" description="Helical" evidence="24">
    <location>
        <begin position="1677"/>
        <end position="1697"/>
    </location>
</feature>
<evidence type="ECO:0000256" key="5">
    <source>
        <dbReference type="ARBA" id="ARBA00022490"/>
    </source>
</evidence>
<dbReference type="Gene3D" id="1.10.287.70">
    <property type="match status" value="4"/>
</dbReference>
<dbReference type="InterPro" id="IPR027359">
    <property type="entry name" value="Volt_channel_dom_sf"/>
</dbReference>
<feature type="region of interest" description="Disordered" evidence="23">
    <location>
        <begin position="1027"/>
        <end position="1092"/>
    </location>
</feature>
<evidence type="ECO:0000313" key="27">
    <source>
        <dbReference type="Proteomes" id="UP000694567"/>
    </source>
</evidence>
<dbReference type="FunFam" id="1.10.287.70:FF:000029">
    <property type="entry name" value="Voltage-dependent T-type calcium channel subunit alpha"/>
    <property type="match status" value="1"/>
</dbReference>
<feature type="domain" description="Ion transport" evidence="25">
    <location>
        <begin position="19"/>
        <end position="340"/>
    </location>
</feature>
<dbReference type="GO" id="GO:0043005">
    <property type="term" value="C:neuron projection"/>
    <property type="evidence" value="ECO:0007669"/>
    <property type="project" value="TreeGrafter"/>
</dbReference>
<dbReference type="FunFam" id="1.20.120.350:FF:000008">
    <property type="entry name" value="Voltage-dependent T-type calcium channel subunit alpha"/>
    <property type="match status" value="1"/>
</dbReference>
<feature type="transmembrane region" description="Helical" evidence="24">
    <location>
        <begin position="304"/>
        <end position="329"/>
    </location>
</feature>
<name>A0A8C0IG09_BUBBB</name>
<feature type="transmembrane region" description="Helical" evidence="24">
    <location>
        <begin position="61"/>
        <end position="81"/>
    </location>
</feature>
<comment type="similarity">
    <text evidence="19">Belongs to the calcium channel alpha-1 subunit (TC 1.A.1.11) family. CACNA1G subfamily.</text>
</comment>
<feature type="transmembrane region" description="Helical" evidence="24">
    <location>
        <begin position="1543"/>
        <end position="1562"/>
    </location>
</feature>
<feature type="transmembrane region" description="Helical" evidence="24">
    <location>
        <begin position="1248"/>
        <end position="1269"/>
    </location>
</feature>
<comment type="subcellular location">
    <subcellularLocation>
        <location evidence="2">Cell membrane</location>
        <topology evidence="2">Multi-pass membrane protein</topology>
    </subcellularLocation>
    <subcellularLocation>
        <location evidence="1">Cytoplasm</location>
    </subcellularLocation>
</comment>
<dbReference type="FunFam" id="1.20.120.350:FF:000012">
    <property type="entry name" value="Voltage-dependent T-type calcium channel subunit alpha"/>
    <property type="match status" value="1"/>
</dbReference>
<dbReference type="PANTHER" id="PTHR10037:SF137">
    <property type="entry name" value="VOLTAGE-DEPENDENT T-TYPE CALCIUM CHANNEL SUBUNIT ALPHA"/>
    <property type="match status" value="1"/>
</dbReference>
<keyword evidence="9 24" id="KW-0812">Transmembrane</keyword>
<protein>
    <recommendedName>
        <fullName evidence="20">Voltage-dependent T-type calcium channel subunit alpha-1G</fullName>
    </recommendedName>
    <alternativeName>
        <fullName evidence="21">Voltage-gated calcium channel subunit alpha Cav3.1</fullName>
    </alternativeName>
</protein>
<dbReference type="Gene3D" id="1.20.120.350">
    <property type="entry name" value="Voltage-gated potassium channels. Chain C"/>
    <property type="match status" value="4"/>
</dbReference>
<evidence type="ECO:0000256" key="20">
    <source>
        <dbReference type="ARBA" id="ARBA00069348"/>
    </source>
</evidence>
<evidence type="ECO:0000256" key="23">
    <source>
        <dbReference type="SAM" id="MobiDB-lite"/>
    </source>
</evidence>
<feature type="transmembrane region" description="Helical" evidence="24">
    <location>
        <begin position="1761"/>
        <end position="1782"/>
    </location>
</feature>
<feature type="compositionally biased region" description="Low complexity" evidence="23">
    <location>
        <begin position="1115"/>
        <end position="1125"/>
    </location>
</feature>
<dbReference type="GO" id="GO:0005737">
    <property type="term" value="C:cytoplasm"/>
    <property type="evidence" value="ECO:0007669"/>
    <property type="project" value="UniProtKB-SubCell"/>
</dbReference>
<evidence type="ECO:0000256" key="12">
    <source>
        <dbReference type="ARBA" id="ARBA00022882"/>
    </source>
</evidence>
<keyword evidence="12" id="KW-0851">Voltage-gated channel</keyword>
<feature type="compositionally biased region" description="Basic residues" evidence="23">
    <location>
        <begin position="412"/>
        <end position="439"/>
    </location>
</feature>
<feature type="transmembrane region" description="Helical" evidence="24">
    <location>
        <begin position="805"/>
        <end position="824"/>
    </location>
</feature>
<feature type="region of interest" description="Disordered" evidence="23">
    <location>
        <begin position="1868"/>
        <end position="1930"/>
    </location>
</feature>
<keyword evidence="11" id="KW-0106">Calcium</keyword>
<feature type="transmembrane region" description="Helical" evidence="24">
    <location>
        <begin position="714"/>
        <end position="735"/>
    </location>
</feature>
<evidence type="ECO:0000256" key="10">
    <source>
        <dbReference type="ARBA" id="ARBA00022737"/>
    </source>
</evidence>
<feature type="region of interest" description="Disordered" evidence="23">
    <location>
        <begin position="1943"/>
        <end position="1962"/>
    </location>
</feature>
<evidence type="ECO:0000256" key="24">
    <source>
        <dbReference type="SAM" id="Phobius"/>
    </source>
</evidence>
<feature type="compositionally biased region" description="Polar residues" evidence="23">
    <location>
        <begin position="1909"/>
        <end position="1927"/>
    </location>
</feature>
<organism evidence="26 27">
    <name type="scientific">Bubo bubo</name>
    <name type="common">Eurasian eagle-owl</name>
    <name type="synonym">Strix bubo</name>
    <dbReference type="NCBI Taxonomy" id="30461"/>
    <lineage>
        <taxon>Eukaryota</taxon>
        <taxon>Metazoa</taxon>
        <taxon>Chordata</taxon>
        <taxon>Craniata</taxon>
        <taxon>Vertebrata</taxon>
        <taxon>Euteleostomi</taxon>
        <taxon>Archelosauria</taxon>
        <taxon>Archosauria</taxon>
        <taxon>Dinosauria</taxon>
        <taxon>Saurischia</taxon>
        <taxon>Theropoda</taxon>
        <taxon>Coelurosauria</taxon>
        <taxon>Aves</taxon>
        <taxon>Neognathae</taxon>
        <taxon>Neoaves</taxon>
        <taxon>Telluraves</taxon>
        <taxon>Strigiformes</taxon>
        <taxon>Strigidae</taxon>
        <taxon>Bubo</taxon>
    </lineage>
</organism>
<dbReference type="GO" id="GO:0005891">
    <property type="term" value="C:voltage-gated calcium channel complex"/>
    <property type="evidence" value="ECO:0007669"/>
    <property type="project" value="InterPro"/>
</dbReference>
<evidence type="ECO:0000256" key="3">
    <source>
        <dbReference type="ARBA" id="ARBA00022448"/>
    </source>
</evidence>
<feature type="transmembrane region" description="Helical" evidence="24">
    <location>
        <begin position="1574"/>
        <end position="1595"/>
    </location>
</feature>
<evidence type="ECO:0000256" key="6">
    <source>
        <dbReference type="ARBA" id="ARBA00022553"/>
    </source>
</evidence>
<evidence type="ECO:0000256" key="13">
    <source>
        <dbReference type="ARBA" id="ARBA00022989"/>
    </source>
</evidence>
<evidence type="ECO:0000313" key="26">
    <source>
        <dbReference type="Ensembl" id="ENSBOBP00000018642.1"/>
    </source>
</evidence>
<keyword evidence="17" id="KW-0407">Ion channel</keyword>
<dbReference type="FunFam" id="1.10.287.70:FF:000014">
    <property type="entry name" value="Voltage-dependent T-type calcium channel subunit alpha"/>
    <property type="match status" value="1"/>
</dbReference>
<evidence type="ECO:0000256" key="1">
    <source>
        <dbReference type="ARBA" id="ARBA00004496"/>
    </source>
</evidence>
<evidence type="ECO:0000256" key="19">
    <source>
        <dbReference type="ARBA" id="ARBA00061006"/>
    </source>
</evidence>
<feature type="transmembrane region" description="Helical" evidence="24">
    <location>
        <begin position="277"/>
        <end position="298"/>
    </location>
</feature>
<feature type="transmembrane region" description="Helical" evidence="24">
    <location>
        <begin position="152"/>
        <end position="175"/>
    </location>
</feature>
<keyword evidence="7" id="KW-0109">Calcium transport</keyword>
<feature type="domain" description="Ion transport" evidence="25">
    <location>
        <begin position="683"/>
        <end position="911"/>
    </location>
</feature>
<evidence type="ECO:0000256" key="15">
    <source>
        <dbReference type="ARBA" id="ARBA00023136"/>
    </source>
</evidence>
<evidence type="ECO:0000256" key="9">
    <source>
        <dbReference type="ARBA" id="ARBA00022692"/>
    </source>
</evidence>
<feature type="compositionally biased region" description="Basic and acidic residues" evidence="23">
    <location>
        <begin position="1052"/>
        <end position="1068"/>
    </location>
</feature>
<dbReference type="InterPro" id="IPR043203">
    <property type="entry name" value="VGCC_Ca_Na"/>
</dbReference>
<evidence type="ECO:0000256" key="14">
    <source>
        <dbReference type="ARBA" id="ARBA00023065"/>
    </source>
</evidence>
<dbReference type="GO" id="GO:0008332">
    <property type="term" value="F:low voltage-gated calcium channel activity"/>
    <property type="evidence" value="ECO:0007669"/>
    <property type="project" value="UniProtKB-ARBA"/>
</dbReference>
<keyword evidence="22" id="KW-0175">Coiled coil</keyword>
<keyword evidence="16" id="KW-0325">Glycoprotein</keyword>
<evidence type="ECO:0000256" key="22">
    <source>
        <dbReference type="SAM" id="Coils"/>
    </source>
</evidence>
<keyword evidence="14" id="KW-0406">Ion transport</keyword>
<dbReference type="Ensembl" id="ENSBOBT00000019069.1">
    <property type="protein sequence ID" value="ENSBOBP00000018642.1"/>
    <property type="gene ID" value="ENSBOBG00000007744.1"/>
</dbReference>
<feature type="region of interest" description="Disordered" evidence="23">
    <location>
        <begin position="2049"/>
        <end position="2142"/>
    </location>
</feature>
<dbReference type="FunFam" id="1.10.287.70:FF:000018">
    <property type="entry name" value="Voltage-dependent T-type calcium channel subunit alpha"/>
    <property type="match status" value="1"/>
</dbReference>
<evidence type="ECO:0000256" key="8">
    <source>
        <dbReference type="ARBA" id="ARBA00022673"/>
    </source>
</evidence>
<sequence>ICSRMLVWVRCFLDGVSCRWFERVSMLVILLNCVTLGMFHPCEDIACDSPRCRILQSFDDFIFAFFAVEMIVKMIALGIFGKKCYLGDTWNRLDFFIVIAGMLEYSLDLQNVSFSAVRTVRVLRPLRAINRVPSMRILVTLLLDTLPMLGNVLLLCFFVFFIFGIVGVQLWAGLLRNRCFLPENFSIPYTVDLEQYYQTENEDENPFICSQPRENGMRYCRSIPTRREEGLECTLDYYSYNDTTNTSCVNWNQYYTNCSAGEHNPFKGAINFDNIGYAWIAIFQVITLEGWVDIMYFVMDAHSFYNFIYFILLIIVGSFFMINLCLVVIATQFSETKQRESQLMKEQRVRYLSNASTLASFSEPGSCYDELLKYLVYIARKGSKQLVEVYRVAGVRMGFLTSPTSKTGADRHARKRRSRKRSSVHHLIHHHHHHHHHYHLGNGNLRAPRASPEISDVETSSLHNGTNRLMLPPSAPNPHGAPSTAPSNTESVHSIYHADCHFEPVRCRSSLPQPGLGLPSPEGIPKNIVGSKVYPTVHPSTSHEMLKEKTLGEAAVGAGSSTLTSLNIPPGPYSTMHKLLETQSTGPCQSSCKISSPCTKLDSGSCNPESCPYCLKALASEAELTDNETADSDSEGVYEFTQDAHYSDQRDPQRARARTRRVSRVLAFWHVVCETFRKIVDSKYFGRGIMVAILINTLSMGIEYHEQPEELTNALEISNIVFTSLFALEMLLKVLVYGPFGYIKNPYNIFDGIIVVISVWEIVGQQGGGLSVLRTFRLMRVLKLVRFMPALQRQLVVLMKTMDNVATFCMLLMLFIFIFSILGMHLFGCKFASERDGDTLPDRKNFDSLLWAIVTVFQILTQEDWNKVLYNGMASTSSWAALYFIALMTFGNYVLFNLLVAILVEGFQTEEISKREDASGQLSCIQLPVDSSGGDASKSDSEADLFHRSLEEEGGLKKNLSNPALMALSDHPELKKSLTPPLIIHTAATPMPMPKSAMFGDAAQGYESRRASGVSVDPTAYELKSPVLVSPPPADAHWNSIGRAPSLKRRGQSGERRSLLSGEGKESSEEGESSDEERSSRAGSFNGSLPHRMESLETKGSFDLQDTLQVPSLYRTSSMHSSRTSTSEHQDCNGKTSPGLLLHQLHLDDPQQDCDDCDDEGNMSKRDRLKAWVRAHLPNCCKQRDSWSIYIFAPHSRFRMMCNKIITHKMFDHIVLVIIFLNCITIAMERPKIEPHSAERIFLTLSNYIFTVIFLTEMTVKVVALGLCFGEKAYLKSSWNVLDGVLVLISVIDILVSMVSDSGTKILGMLRVLRLLRTLRPLRVISRAQGLKLVVETLMSSLKPIGNIVVICCAFFIIFGILGVQLFKGKFFVCQGEDTRNITNKSDCTEASYKWVRHKYNFDNLGQALMSLFVLASKDGWVDIMYDGLDAVGVDQQPVMNYNPWMLLYFISFLLIVAFFVLNMFVGVVVENFHKCRQHQEEEEAKRREEKRLRRLEKKRRNLMLDDVLMESSASAVQEAQCKPYYSDYSRFRLLIHQMCTSHYLDLFITGVIGLNVITMAMEHYQQPKVLDEALKICNYIFTVIFVLESVFKLIAFGFRRFFQDRWNQLDLAIVLLSIMGITLEEIEVNASLPINPTIIRIMRVLRIARVLKLLKMAVGMRALLDTVMQALPQVGNLGLLFMLLFFIFAALGVELFGDLECDDTHPCEGLGRHATFRNFGMAFLTLFRVSTGDNWNGIMKDTLRDCDQESTCYNTVISPIYFVSFVLTAQFVLVNVVIAVLMKHLEESNKEAKEEAELEAELEMEMKTITPGQHSPSDIFAWTGSTGGERPESPPGCTNPMQIKQIFSLNHSNDTLTLSPSKDLLSVRKPSVGRTHSLPNDSYMFQPPYSSPCPASLGERNPAHHKSQSGSKASVQSQPVDTSSLLQIPKDHFHHVRAHDRLVRESKPQVSQQVHSPSAERLLRRQMAIRNDSLDSKENLHTEVSELSDPNDLKKYHSVDTQGLLKKPPSWLDDQRRHSIEICSMENSPQHHSTSSSSGFISQVVSEMEGLQGTRQKKKLSPPCISIDPPDGQSLLPRGPHSISPASGDICLRRRAPSCESKDSMDIGDSLLPDSMSTSPTPKKDLLTLPSFSFDQTEMDP</sequence>
<dbReference type="GO" id="GO:0045956">
    <property type="term" value="P:positive regulation of calcium ion-dependent exocytosis"/>
    <property type="evidence" value="ECO:0007669"/>
    <property type="project" value="TreeGrafter"/>
</dbReference>
<dbReference type="GO" id="GO:0005248">
    <property type="term" value="F:voltage-gated sodium channel activity"/>
    <property type="evidence" value="ECO:0007669"/>
    <property type="project" value="TreeGrafter"/>
</dbReference>
<evidence type="ECO:0000256" key="21">
    <source>
        <dbReference type="ARBA" id="ARBA00078683"/>
    </source>
</evidence>
<dbReference type="FunFam" id="1.10.287.70:FF:000032">
    <property type="entry name" value="Voltage-dependent T-type calcium channel subunit alpha"/>
    <property type="match status" value="1"/>
</dbReference>
<dbReference type="FunFam" id="1.20.120.350:FF:000009">
    <property type="entry name" value="Voltage-dependent T-type calcium channel subunit alpha"/>
    <property type="match status" value="1"/>
</dbReference>
<evidence type="ECO:0000256" key="16">
    <source>
        <dbReference type="ARBA" id="ARBA00023180"/>
    </source>
</evidence>
<evidence type="ECO:0000256" key="18">
    <source>
        <dbReference type="ARBA" id="ARBA00036634"/>
    </source>
</evidence>
<feature type="compositionally biased region" description="Polar residues" evidence="23">
    <location>
        <begin position="457"/>
        <end position="467"/>
    </location>
</feature>
<dbReference type="GO" id="GO:0086010">
    <property type="term" value="P:membrane depolarization during action potential"/>
    <property type="evidence" value="ECO:0007669"/>
    <property type="project" value="TreeGrafter"/>
</dbReference>
<proteinExistence type="inferred from homology"/>
<reference evidence="26" key="2">
    <citation type="submission" date="2025-09" db="UniProtKB">
        <authorList>
            <consortium name="Ensembl"/>
        </authorList>
    </citation>
    <scope>IDENTIFICATION</scope>
</reference>
<feature type="transmembrane region" description="Helical" evidence="24">
    <location>
        <begin position="1210"/>
        <end position="1228"/>
    </location>
</feature>